<dbReference type="GO" id="GO:0016887">
    <property type="term" value="F:ATP hydrolysis activity"/>
    <property type="evidence" value="ECO:0007669"/>
    <property type="project" value="InterPro"/>
</dbReference>
<dbReference type="PROSITE" id="PS50893">
    <property type="entry name" value="ABC_TRANSPORTER_2"/>
    <property type="match status" value="1"/>
</dbReference>
<dbReference type="InterPro" id="IPR003439">
    <property type="entry name" value="ABC_transporter-like_ATP-bd"/>
</dbReference>
<dbReference type="GO" id="GO:0005524">
    <property type="term" value="F:ATP binding"/>
    <property type="evidence" value="ECO:0007669"/>
    <property type="project" value="UniProtKB-KW"/>
</dbReference>
<feature type="compositionally biased region" description="Polar residues" evidence="3">
    <location>
        <begin position="484"/>
        <end position="495"/>
    </location>
</feature>
<dbReference type="AlphaFoldDB" id="A0A0S4JGA1"/>
<evidence type="ECO:0000313" key="6">
    <source>
        <dbReference type="Proteomes" id="UP000051952"/>
    </source>
</evidence>
<evidence type="ECO:0000256" key="3">
    <source>
        <dbReference type="SAM" id="MobiDB-lite"/>
    </source>
</evidence>
<gene>
    <name evidence="5" type="ORF">BSAL_13125</name>
</gene>
<keyword evidence="2" id="KW-0067">ATP-binding</keyword>
<keyword evidence="6" id="KW-1185">Reference proteome</keyword>
<dbReference type="SUPFAM" id="SSF52540">
    <property type="entry name" value="P-loop containing nucleoside triphosphate hydrolases"/>
    <property type="match status" value="1"/>
</dbReference>
<dbReference type="VEuPathDB" id="TriTrypDB:BSAL_13125"/>
<evidence type="ECO:0000259" key="4">
    <source>
        <dbReference type="PROSITE" id="PS50893"/>
    </source>
</evidence>
<dbReference type="OrthoDB" id="8061355at2759"/>
<name>A0A0S4JGA1_BODSA</name>
<dbReference type="PANTHER" id="PTHR19229">
    <property type="entry name" value="ATP-BINDING CASSETTE TRANSPORTER SUBFAMILY A ABCA"/>
    <property type="match status" value="1"/>
</dbReference>
<dbReference type="Pfam" id="PF00005">
    <property type="entry name" value="ABC_tran"/>
    <property type="match status" value="1"/>
</dbReference>
<dbReference type="SMART" id="SM00382">
    <property type="entry name" value="AAA"/>
    <property type="match status" value="1"/>
</dbReference>
<evidence type="ECO:0000256" key="2">
    <source>
        <dbReference type="ARBA" id="ARBA00022840"/>
    </source>
</evidence>
<dbReference type="InterPro" id="IPR026082">
    <property type="entry name" value="ABCA"/>
</dbReference>
<feature type="region of interest" description="Disordered" evidence="3">
    <location>
        <begin position="484"/>
        <end position="510"/>
    </location>
</feature>
<dbReference type="InterPro" id="IPR003593">
    <property type="entry name" value="AAA+_ATPase"/>
</dbReference>
<evidence type="ECO:0000256" key="1">
    <source>
        <dbReference type="ARBA" id="ARBA00022741"/>
    </source>
</evidence>
<organism evidence="5 6">
    <name type="scientific">Bodo saltans</name>
    <name type="common">Flagellated protozoan</name>
    <dbReference type="NCBI Taxonomy" id="75058"/>
    <lineage>
        <taxon>Eukaryota</taxon>
        <taxon>Discoba</taxon>
        <taxon>Euglenozoa</taxon>
        <taxon>Kinetoplastea</taxon>
        <taxon>Metakinetoplastina</taxon>
        <taxon>Eubodonida</taxon>
        <taxon>Bodonidae</taxon>
        <taxon>Bodo</taxon>
    </lineage>
</organism>
<proteinExistence type="predicted"/>
<dbReference type="Gene3D" id="3.40.50.300">
    <property type="entry name" value="P-loop containing nucleotide triphosphate hydrolases"/>
    <property type="match status" value="1"/>
</dbReference>
<dbReference type="Proteomes" id="UP000051952">
    <property type="component" value="Unassembled WGS sequence"/>
</dbReference>
<keyword evidence="1" id="KW-0547">Nucleotide-binding</keyword>
<feature type="region of interest" description="Disordered" evidence="3">
    <location>
        <begin position="409"/>
        <end position="459"/>
    </location>
</feature>
<dbReference type="GO" id="GO:0140359">
    <property type="term" value="F:ABC-type transporter activity"/>
    <property type="evidence" value="ECO:0007669"/>
    <property type="project" value="InterPro"/>
</dbReference>
<dbReference type="InterPro" id="IPR027417">
    <property type="entry name" value="P-loop_NTPase"/>
</dbReference>
<feature type="domain" description="ABC transporter" evidence="4">
    <location>
        <begin position="77"/>
        <end position="313"/>
    </location>
</feature>
<dbReference type="GO" id="GO:0016020">
    <property type="term" value="C:membrane"/>
    <property type="evidence" value="ECO:0007669"/>
    <property type="project" value="InterPro"/>
</dbReference>
<evidence type="ECO:0000313" key="5">
    <source>
        <dbReference type="EMBL" id="CUG88008.1"/>
    </source>
</evidence>
<accession>A0A0S4JGA1</accession>
<protein>
    <recommendedName>
        <fullName evidence="4">ABC transporter domain-containing protein</fullName>
    </recommendedName>
</protein>
<feature type="compositionally biased region" description="Low complexity" evidence="3">
    <location>
        <begin position="409"/>
        <end position="434"/>
    </location>
</feature>
<reference evidence="6" key="1">
    <citation type="submission" date="2015-09" db="EMBL/GenBank/DDBJ databases">
        <authorList>
            <consortium name="Pathogen Informatics"/>
        </authorList>
    </citation>
    <scope>NUCLEOTIDE SEQUENCE [LARGE SCALE GENOMIC DNA]</scope>
    <source>
        <strain evidence="6">Lake Konstanz</strain>
    </source>
</reference>
<sequence>MFLFPLYLGALIMYEQRSRIEFPLLWRHHIAMPFRKFLRGQGFSLELAPWEDDRLLMVDDDPSVTTERSRASGSTGLNAVDLWRRYESSSGSLNAVQNVPMHVGMERLIVMGPSGAGKSTLLRCMSGVEKVSCGNVIHRGHDMTTTSDGYWTGRSMMGYAGDLQGVNEELTPYYMMHTMAALRGIRATRQRDQHIQFLLTTMGLWKHRDVSCKHLSLVLQRRIAVALSLVGFPETVILDEPTTGLDPVGRRQFWATLQAVPSTTSLLMSSQWSEDVDMIASRVMLLDGGKVRQIGPADELRERSRHGGVSVTFYWRQEYQLSQDVLERRAAQKERVLEFMGNTWPLCTPSEESINMLRFRIPDRTMATLDSVMIHRPSGDDAPALPQQEEVRSAVRDAFLALDDISISAPSSAANNNSTTPPNTSPTTQSSPSSGQQHPIAIPPPAATPASPASPGSVGTRLEDIFSTILAQRAAWTHNSLWASTSPHASPLTRSPESDQGLPAPAPQVPAPFEFEVSESTFSSMLDVTVGSHSSTVQHIRNVLNMPSVLKVRADGGTA</sequence>
<dbReference type="EMBL" id="CYKH01001607">
    <property type="protein sequence ID" value="CUG88008.1"/>
    <property type="molecule type" value="Genomic_DNA"/>
</dbReference>